<dbReference type="Pfam" id="PF01575">
    <property type="entry name" value="MaoC_dehydratas"/>
    <property type="match status" value="1"/>
</dbReference>
<organism evidence="3 4">
    <name type="scientific">Ophiocordyceps polyrhachis-furcata BCC 54312</name>
    <dbReference type="NCBI Taxonomy" id="1330021"/>
    <lineage>
        <taxon>Eukaryota</taxon>
        <taxon>Fungi</taxon>
        <taxon>Dikarya</taxon>
        <taxon>Ascomycota</taxon>
        <taxon>Pezizomycotina</taxon>
        <taxon>Sordariomycetes</taxon>
        <taxon>Hypocreomycetidae</taxon>
        <taxon>Hypocreales</taxon>
        <taxon>Ophiocordycipitaceae</taxon>
        <taxon>Ophiocordyceps</taxon>
    </lineage>
</organism>
<name>A0A367LLS1_9HYPO</name>
<dbReference type="STRING" id="1330021.A0A367LLS1"/>
<dbReference type="SUPFAM" id="SSF54637">
    <property type="entry name" value="Thioesterase/thiol ester dehydrase-isomerase"/>
    <property type="match status" value="2"/>
</dbReference>
<dbReference type="Proteomes" id="UP000253664">
    <property type="component" value="Unassembled WGS sequence"/>
</dbReference>
<dbReference type="Gene3D" id="3.80.10.10">
    <property type="entry name" value="Ribonuclease Inhibitor"/>
    <property type="match status" value="3"/>
</dbReference>
<dbReference type="CDD" id="cd03448">
    <property type="entry name" value="HDE_HSD"/>
    <property type="match status" value="1"/>
</dbReference>
<dbReference type="InterPro" id="IPR029069">
    <property type="entry name" value="HotDog_dom_sf"/>
</dbReference>
<proteinExistence type="predicted"/>
<reference evidence="3 4" key="1">
    <citation type="journal article" date="2015" name="BMC Genomics">
        <title>Insights from the genome of Ophiocordyceps polyrhachis-furcata to pathogenicity and host specificity in insect fungi.</title>
        <authorList>
            <person name="Wichadakul D."/>
            <person name="Kobmoo N."/>
            <person name="Ingsriswang S."/>
            <person name="Tangphatsornruang S."/>
            <person name="Chantasingh D."/>
            <person name="Luangsa-ard J.J."/>
            <person name="Eurwilaichitr L."/>
        </authorList>
    </citation>
    <scope>NUCLEOTIDE SEQUENCE [LARGE SCALE GENOMIC DNA]</scope>
    <source>
        <strain evidence="3 4">BCC 54312</strain>
    </source>
</reference>
<dbReference type="GO" id="GO:0043248">
    <property type="term" value="P:proteasome assembly"/>
    <property type="evidence" value="ECO:0007669"/>
    <property type="project" value="TreeGrafter"/>
</dbReference>
<dbReference type="InterPro" id="IPR036859">
    <property type="entry name" value="CAP-Gly_dom_sf"/>
</dbReference>
<evidence type="ECO:0000313" key="4">
    <source>
        <dbReference type="Proteomes" id="UP000253664"/>
    </source>
</evidence>
<evidence type="ECO:0000313" key="3">
    <source>
        <dbReference type="EMBL" id="RCI15368.1"/>
    </source>
</evidence>
<sequence>MTGLEDAKLFRRGVRLPTSVGGFVGGWMRPQGGELSCRKDPCTSHTRGNWVATCSGALLFNSQMTTLHLSILHHNHSDHQSTWLLLSGGFLAPGTLRLLRMTVSKATHAVRIRLGGATKPVQSVTRGRSSIHHASLLMQPRRGARFFSGSASKNIDRVLRTILGDGHRAGANIHRFRLPSSNISRRVAQLPGRAPFATALRPNLTGGALPRTAGGYSLGGSARYFSHVPAAPAQVVQNVSQAMRAFFLSGKRLRYDGVGPHGSASYRVVSAQDDQVMRSMARAARSAPGAFIDFRLKPTITAVGPLAAAIARASDASGSTAEAPFYSATLHDDGLLDVLSADFKRALQDLSVVDADLRRLSVLGDLPVALEGNDKLRVRFPGVDALTVERLCHDLDIQRGVVGQDCEYEPEAGSPEMLRLPFAPGPNDVMRSSAFSVPSSQGGGTEGSWTLEEDSKLHQAFDAEMRESPSRSEAEYYGAMPSANSSRSIFRGIGCDEIGWFEIETVIPSFSRRDESSRCVLTDRCWRKMPMDMICRLRASQPAGDAMTVVSCRTATANALGLRHRDDSLHGREKGDQAPGCGTLTDHPWFDAGRGRGCHLHHHDQPPSNSLRDPPPPSLSLSAMPDPGVGFEYPPQEVSWLKRDLLLFANSIGCQADELHFLYALGLTPGQELHPNFAAFPTYPLGNSQEVVDFYGTSQKVKIPRVPDLDARRAVDGQRKIEFLRPIPTSSAGHKFENRTKVIGVYDKGFPGSVLETQTDLVDAGTGDVYARISSSGFFVKQGGWGGPKGPPTQGFSPPENKEPDFVLEQQTTPEAALLYRLNGDYNPLHATPEPGLRMGFKGAITHGLFQWNCTCHSILKKLGGGDPANMREFQARFASTVMPGDKLVTRVWRMGKRDGDWEEVRFVTQVEGGKVCLSNGRALMKAVGEAPKSLKQKRRGKKLRIMDSQSASPYVGQRMSYSGATCTVRYAGAVAETQGSWLGVEWDDGTRGKHDGCHRGERYFTSADESPGHASKAYRHLPPQPPSFLSALREKYAPEKATKNEYDVPGIVISGGKVAVEVGFDRVRQRLARLQDLKVVILDGMRIASAALPGEGRVVDVCPAIVQLDLSRNLFESLGPVVDVCAHLTALRRLSLNGNRFHNVVRDEDLDRQPTAFPAVDELDLGETLLGWEELCRIASRCPSLTTLAVGTNQLSSLPPVCYGSLASTLTTINLEYNDFRSVSDLASLTSLVALRNLHLKGNSISNMVASGVAVPTFPPSLQYLDVSYNHIRDWSFVDALAIRFPGLTGLRITHNPVYDLGDADAKAPSAEESHMLTIGRLAGLKSLNFTQFGTEDRKNAEIFYLSRIAKQLAAVPESAGPGIIALHPRYAELCSIHGEPDVVRRSGINPSFLEARLITVHFYNHRDQSRRKACIPKAFDIYSVKSIAGKLFRLSPLRLRLIWETDEWDPVANFEDAGHSSDEDEDALAGSAVDPYHRNDGGPPPESQPGRWVKREVELRDSPKQLGYCVDGMDVRIRVEPT</sequence>
<evidence type="ECO:0000259" key="2">
    <source>
        <dbReference type="PROSITE" id="PS50245"/>
    </source>
</evidence>
<dbReference type="PANTHER" id="PTHR42342:SF1">
    <property type="entry name" value="STATIONARY PHASE PROTEIN 5"/>
    <property type="match status" value="1"/>
</dbReference>
<accession>A0A367LLS1</accession>
<protein>
    <recommendedName>
        <fullName evidence="2">CAP-Gly domain-containing protein</fullName>
    </recommendedName>
</protein>
<dbReference type="Gene3D" id="3.10.129.10">
    <property type="entry name" value="Hotdog Thioesterase"/>
    <property type="match status" value="1"/>
</dbReference>
<dbReference type="InterPro" id="IPR054357">
    <property type="entry name" value="MFE-2_N"/>
</dbReference>
<dbReference type="PROSITE" id="PS51450">
    <property type="entry name" value="LRR"/>
    <property type="match status" value="2"/>
</dbReference>
<keyword evidence="4" id="KW-1185">Reference proteome</keyword>
<dbReference type="PROSITE" id="PS00845">
    <property type="entry name" value="CAP_GLY_1"/>
    <property type="match status" value="1"/>
</dbReference>
<dbReference type="InterPro" id="IPR001611">
    <property type="entry name" value="Leu-rich_rpt"/>
</dbReference>
<dbReference type="SUPFAM" id="SSF74924">
    <property type="entry name" value="Cap-Gly domain"/>
    <property type="match status" value="1"/>
</dbReference>
<evidence type="ECO:0000256" key="1">
    <source>
        <dbReference type="SAM" id="MobiDB-lite"/>
    </source>
</evidence>
<dbReference type="PANTHER" id="PTHR42342">
    <property type="entry name" value="STATIONARY PHASE PROTEIN 5"/>
    <property type="match status" value="1"/>
</dbReference>
<dbReference type="InterPro" id="IPR000938">
    <property type="entry name" value="CAP-Gly_domain"/>
</dbReference>
<dbReference type="OrthoDB" id="5273213at2759"/>
<dbReference type="EMBL" id="LKCN02000003">
    <property type="protein sequence ID" value="RCI15368.1"/>
    <property type="molecule type" value="Genomic_DNA"/>
</dbReference>
<dbReference type="InterPro" id="IPR038816">
    <property type="entry name" value="Stationary_phase_5"/>
</dbReference>
<feature type="domain" description="CAP-Gly" evidence="2">
    <location>
        <begin position="973"/>
        <end position="1017"/>
    </location>
</feature>
<dbReference type="SMART" id="SM01052">
    <property type="entry name" value="CAP_GLY"/>
    <property type="match status" value="1"/>
</dbReference>
<dbReference type="Gene3D" id="2.30.30.190">
    <property type="entry name" value="CAP Gly-rich-like domain"/>
    <property type="match status" value="1"/>
</dbReference>
<dbReference type="Pfam" id="PF22622">
    <property type="entry name" value="MFE-2_hydrat-2_N"/>
    <property type="match status" value="1"/>
</dbReference>
<dbReference type="GO" id="GO:0070628">
    <property type="term" value="F:proteasome binding"/>
    <property type="evidence" value="ECO:0007669"/>
    <property type="project" value="InterPro"/>
</dbReference>
<dbReference type="PROSITE" id="PS50245">
    <property type="entry name" value="CAP_GLY_2"/>
    <property type="match status" value="1"/>
</dbReference>
<dbReference type="InterPro" id="IPR032675">
    <property type="entry name" value="LRR_dom_sf"/>
</dbReference>
<dbReference type="SUPFAM" id="SSF52058">
    <property type="entry name" value="L domain-like"/>
    <property type="match status" value="1"/>
</dbReference>
<comment type="caution">
    <text evidence="3">The sequence shown here is derived from an EMBL/GenBank/DDBJ whole genome shotgun (WGS) entry which is preliminary data.</text>
</comment>
<dbReference type="Pfam" id="PF01302">
    <property type="entry name" value="CAP_GLY"/>
    <property type="match status" value="1"/>
</dbReference>
<dbReference type="InterPro" id="IPR002539">
    <property type="entry name" value="MaoC-like_dom"/>
</dbReference>
<dbReference type="SMART" id="SM00364">
    <property type="entry name" value="LRR_BAC"/>
    <property type="match status" value="3"/>
</dbReference>
<feature type="region of interest" description="Disordered" evidence="1">
    <location>
        <begin position="1456"/>
        <end position="1494"/>
    </location>
</feature>
<feature type="region of interest" description="Disordered" evidence="1">
    <location>
        <begin position="597"/>
        <end position="625"/>
    </location>
</feature>
<feature type="region of interest" description="Disordered" evidence="1">
    <location>
        <begin position="783"/>
        <end position="802"/>
    </location>
</feature>
<gene>
    <name evidence="3" type="ORF">L249_6757</name>
</gene>